<proteinExistence type="predicted"/>
<reference evidence="1" key="1">
    <citation type="journal article" date="2015" name="Genome Biol. Evol.">
        <title>Organellar Genomes of White Spruce (Picea glauca): Assembly and Annotation.</title>
        <authorList>
            <person name="Jackman S.D."/>
            <person name="Warren R.L."/>
            <person name="Gibb E.A."/>
            <person name="Vandervalk B.P."/>
            <person name="Mohamadi H."/>
            <person name="Chu J."/>
            <person name="Raymond A."/>
            <person name="Pleasance S."/>
            <person name="Coope R."/>
            <person name="Wildung M.R."/>
            <person name="Ritland C.E."/>
            <person name="Bousquet J."/>
            <person name="Jones S.J."/>
            <person name="Bohlmann J."/>
            <person name="Birol I."/>
        </authorList>
    </citation>
    <scope>NUCLEOTIDE SEQUENCE [LARGE SCALE GENOMIC DNA]</scope>
    <source>
        <tissue evidence="1">Flushing bud</tissue>
    </source>
</reference>
<gene>
    <name evidence="1" type="ORF">ABT39_MTgene3893</name>
</gene>
<organism evidence="1">
    <name type="scientific">Picea glauca</name>
    <name type="common">White spruce</name>
    <name type="synonym">Pinus glauca</name>
    <dbReference type="NCBI Taxonomy" id="3330"/>
    <lineage>
        <taxon>Eukaryota</taxon>
        <taxon>Viridiplantae</taxon>
        <taxon>Streptophyta</taxon>
        <taxon>Embryophyta</taxon>
        <taxon>Tracheophyta</taxon>
        <taxon>Spermatophyta</taxon>
        <taxon>Pinopsida</taxon>
        <taxon>Pinidae</taxon>
        <taxon>Conifers I</taxon>
        <taxon>Pinales</taxon>
        <taxon>Pinaceae</taxon>
        <taxon>Picea</taxon>
    </lineage>
</organism>
<protein>
    <submittedName>
        <fullName evidence="1">Uncharacterized protein</fullName>
    </submittedName>
</protein>
<keyword evidence="1" id="KW-0496">Mitochondrion</keyword>
<geneLocation type="mitochondrion" evidence="1"/>
<accession>A0A101M1S5</accession>
<dbReference type="AlphaFoldDB" id="A0A101M1S5"/>
<sequence>MYTHRDQIDQRRQSHRQRLKWWREHQYQQQRLRHLHKVSITGKDRCSRSGYGCRFSSCF</sequence>
<evidence type="ECO:0000313" key="1">
    <source>
        <dbReference type="EMBL" id="KUM49344.1"/>
    </source>
</evidence>
<comment type="caution">
    <text evidence="1">The sequence shown here is derived from an EMBL/GenBank/DDBJ whole genome shotgun (WGS) entry which is preliminary data.</text>
</comment>
<name>A0A101M1S5_PICGL</name>
<dbReference type="EMBL" id="LKAM01000003">
    <property type="protein sequence ID" value="KUM49344.1"/>
    <property type="molecule type" value="Genomic_DNA"/>
</dbReference>